<protein>
    <submittedName>
        <fullName evidence="1">Uncharacterized protein</fullName>
    </submittedName>
</protein>
<keyword evidence="2" id="KW-1185">Reference proteome</keyword>
<evidence type="ECO:0000313" key="1">
    <source>
        <dbReference type="EMBL" id="KAK1117303.1"/>
    </source>
</evidence>
<evidence type="ECO:0000313" key="2">
    <source>
        <dbReference type="Proteomes" id="UP001177670"/>
    </source>
</evidence>
<accession>A0AA40KEJ0</accession>
<dbReference type="AlphaFoldDB" id="A0AA40KEJ0"/>
<name>A0AA40KEJ0_9HYME</name>
<proteinExistence type="predicted"/>
<dbReference type="EMBL" id="JAHYIQ010000053">
    <property type="protein sequence ID" value="KAK1117303.1"/>
    <property type="molecule type" value="Genomic_DNA"/>
</dbReference>
<sequence>MQWPSGGDPLEGLSKSVLRSELKRKVTAQSDACGPVWLLLAVSSGAHNVTTGRDAYRCGGPIHIRYIGRDLWEHNEACSPQRQPRTDRVEQAVKGLSAEMRRTGKEGAGKILPP</sequence>
<dbReference type="Proteomes" id="UP001177670">
    <property type="component" value="Unassembled WGS sequence"/>
</dbReference>
<comment type="caution">
    <text evidence="1">The sequence shown here is derived from an EMBL/GenBank/DDBJ whole genome shotgun (WGS) entry which is preliminary data.</text>
</comment>
<reference evidence="1" key="1">
    <citation type="submission" date="2021-10" db="EMBL/GenBank/DDBJ databases">
        <title>Melipona bicolor Genome sequencing and assembly.</title>
        <authorList>
            <person name="Araujo N.S."/>
            <person name="Arias M.C."/>
        </authorList>
    </citation>
    <scope>NUCLEOTIDE SEQUENCE</scope>
    <source>
        <strain evidence="1">USP_2M_L1-L4_2017</strain>
        <tissue evidence="1">Whole body</tissue>
    </source>
</reference>
<gene>
    <name evidence="1" type="ORF">K0M31_016852</name>
</gene>
<organism evidence="1 2">
    <name type="scientific">Melipona bicolor</name>
    <dbReference type="NCBI Taxonomy" id="60889"/>
    <lineage>
        <taxon>Eukaryota</taxon>
        <taxon>Metazoa</taxon>
        <taxon>Ecdysozoa</taxon>
        <taxon>Arthropoda</taxon>
        <taxon>Hexapoda</taxon>
        <taxon>Insecta</taxon>
        <taxon>Pterygota</taxon>
        <taxon>Neoptera</taxon>
        <taxon>Endopterygota</taxon>
        <taxon>Hymenoptera</taxon>
        <taxon>Apocrita</taxon>
        <taxon>Aculeata</taxon>
        <taxon>Apoidea</taxon>
        <taxon>Anthophila</taxon>
        <taxon>Apidae</taxon>
        <taxon>Melipona</taxon>
    </lineage>
</organism>